<dbReference type="InterPro" id="IPR017221">
    <property type="entry name" value="DUF34/NIF3_bac"/>
</dbReference>
<gene>
    <name evidence="7" type="ORF">JCM15548_237</name>
</gene>
<evidence type="ECO:0000313" key="7">
    <source>
        <dbReference type="EMBL" id="GAO28173.1"/>
    </source>
</evidence>
<feature type="binding site" evidence="6">
    <location>
        <position position="68"/>
    </location>
    <ligand>
        <name>a divalent metal cation</name>
        <dbReference type="ChEBI" id="CHEBI:60240"/>
        <label>1</label>
    </ligand>
</feature>
<dbReference type="Proteomes" id="UP000032900">
    <property type="component" value="Unassembled WGS sequence"/>
</dbReference>
<dbReference type="InterPro" id="IPR036069">
    <property type="entry name" value="DUF34/NIF3_sf"/>
</dbReference>
<name>A0A0E9LSA2_9BACT</name>
<dbReference type="FunFam" id="3.40.1390.30:FF:000001">
    <property type="entry name" value="GTP cyclohydrolase 1 type 2"/>
    <property type="match status" value="1"/>
</dbReference>
<dbReference type="RefSeq" id="WP_227625281.1">
    <property type="nucleotide sequence ID" value="NZ_BAZW01000001.1"/>
</dbReference>
<evidence type="ECO:0000256" key="4">
    <source>
        <dbReference type="ARBA" id="ARBA00022723"/>
    </source>
</evidence>
<evidence type="ECO:0000256" key="6">
    <source>
        <dbReference type="PIRSR" id="PIRSR602678-1"/>
    </source>
</evidence>
<proteinExistence type="inferred from homology"/>
<evidence type="ECO:0000256" key="1">
    <source>
        <dbReference type="ARBA" id="ARBA00006964"/>
    </source>
</evidence>
<feature type="binding site" evidence="6">
    <location>
        <position position="330"/>
    </location>
    <ligand>
        <name>a divalent metal cation</name>
        <dbReference type="ChEBI" id="CHEBI:60240"/>
        <label>1</label>
    </ligand>
</feature>
<comment type="similarity">
    <text evidence="1 5">Belongs to the GTP cyclohydrolase I type 2/NIF3 family.</text>
</comment>
<protein>
    <recommendedName>
        <fullName evidence="3 5">GTP cyclohydrolase 1 type 2 homolog</fullName>
    </recommendedName>
</protein>
<dbReference type="PANTHER" id="PTHR13799">
    <property type="entry name" value="NGG1 INTERACTING FACTOR 3"/>
    <property type="match status" value="1"/>
</dbReference>
<evidence type="ECO:0000256" key="5">
    <source>
        <dbReference type="PIRNR" id="PIRNR037489"/>
    </source>
</evidence>
<dbReference type="EMBL" id="BAZW01000001">
    <property type="protein sequence ID" value="GAO28173.1"/>
    <property type="molecule type" value="Genomic_DNA"/>
</dbReference>
<dbReference type="PANTHER" id="PTHR13799:SF14">
    <property type="entry name" value="GTP CYCLOHYDROLASE 1 TYPE 2 HOMOLOG"/>
    <property type="match status" value="1"/>
</dbReference>
<dbReference type="InterPro" id="IPR002678">
    <property type="entry name" value="DUF34/NIF3"/>
</dbReference>
<accession>A0A0E9LSA2</accession>
<feature type="binding site" evidence="6">
    <location>
        <position position="67"/>
    </location>
    <ligand>
        <name>a divalent metal cation</name>
        <dbReference type="ChEBI" id="CHEBI:60240"/>
        <label>1</label>
    </ligand>
</feature>
<reference evidence="7 8" key="1">
    <citation type="journal article" date="2015" name="Microbes Environ.">
        <title>Distribution and evolution of nitrogen fixation genes in the phylum bacteroidetes.</title>
        <authorList>
            <person name="Inoue J."/>
            <person name="Oshima K."/>
            <person name="Suda W."/>
            <person name="Sakamoto M."/>
            <person name="Iino T."/>
            <person name="Noda S."/>
            <person name="Hongoh Y."/>
            <person name="Hattori M."/>
            <person name="Ohkuma M."/>
        </authorList>
    </citation>
    <scope>NUCLEOTIDE SEQUENCE [LARGE SCALE GENOMIC DNA]</scope>
    <source>
        <strain evidence="7">JCM 15548</strain>
    </source>
</reference>
<evidence type="ECO:0000256" key="3">
    <source>
        <dbReference type="ARBA" id="ARBA00022112"/>
    </source>
</evidence>
<dbReference type="Gene3D" id="3.40.1390.30">
    <property type="entry name" value="NIF3 (NGG1p interacting factor 3)-like"/>
    <property type="match status" value="1"/>
</dbReference>
<dbReference type="GO" id="GO:0005737">
    <property type="term" value="C:cytoplasm"/>
    <property type="evidence" value="ECO:0007669"/>
    <property type="project" value="TreeGrafter"/>
</dbReference>
<keyword evidence="8" id="KW-1185">Reference proteome</keyword>
<comment type="caution">
    <text evidence="7">The sequence shown here is derived from an EMBL/GenBank/DDBJ whole genome shotgun (WGS) entry which is preliminary data.</text>
</comment>
<feature type="binding site" evidence="6">
    <location>
        <position position="106"/>
    </location>
    <ligand>
        <name>a divalent metal cation</name>
        <dbReference type="ChEBI" id="CHEBI:60240"/>
        <label>1</label>
    </ligand>
</feature>
<dbReference type="FunFam" id="3.30.70.120:FF:000006">
    <property type="entry name" value="GTP cyclohydrolase 1 type 2 homolog"/>
    <property type="match status" value="1"/>
</dbReference>
<keyword evidence="4 5" id="KW-0479">Metal-binding</keyword>
<dbReference type="SUPFAM" id="SSF102705">
    <property type="entry name" value="NIF3 (NGG1p interacting factor 3)-like"/>
    <property type="match status" value="1"/>
</dbReference>
<sequence>MATLQLHEIISEIESLAPPSLQESYDNSGLQTGQTAMVIKGILITLDVTEAVIEEAIAQQCNLIMAHHPLTLSGFKRLTGQSAAERILIAAVKNDLAIYAAHTNLDSVRGGVSSVLADKIGLMNQRILEPRSQLLIKLVTFVPHQQAQQVREALFNAGAGQIGDYDQCSYNIQGEGTFRGGESTRPFVGQKGRMHTEPEVRIETVLPQHLQNKVIQTLKTAHPYEEPAYDLFALQNQWDQAGFGVIGDLPQPMEVQPFLQQLKNNTHTGCVRYTTTTKSKVQKIAVCGGSGSFLLKQAIRQQADVFVTGDFKYHQFFEGENKIIIADIGHYESEQFTKELFF</sequence>
<dbReference type="AlphaFoldDB" id="A0A0E9LSA2"/>
<comment type="subunit">
    <text evidence="2">Homohexamer.</text>
</comment>
<dbReference type="InterPro" id="IPR015867">
    <property type="entry name" value="N-reg_PII/ATP_PRibTrfase_C"/>
</dbReference>
<evidence type="ECO:0000256" key="2">
    <source>
        <dbReference type="ARBA" id="ARBA00011643"/>
    </source>
</evidence>
<dbReference type="Pfam" id="PF01784">
    <property type="entry name" value="DUF34_NIF3"/>
    <property type="match status" value="1"/>
</dbReference>
<dbReference type="Gene3D" id="3.30.70.120">
    <property type="match status" value="1"/>
</dbReference>
<evidence type="ECO:0000313" key="8">
    <source>
        <dbReference type="Proteomes" id="UP000032900"/>
    </source>
</evidence>
<dbReference type="PIRSF" id="PIRSF037489">
    <property type="entry name" value="UCP037489_NIF3_YqfO"/>
    <property type="match status" value="1"/>
</dbReference>
<feature type="binding site" evidence="6">
    <location>
        <position position="334"/>
    </location>
    <ligand>
        <name>a divalent metal cation</name>
        <dbReference type="ChEBI" id="CHEBI:60240"/>
        <label>1</label>
    </ligand>
</feature>
<dbReference type="GO" id="GO:0046872">
    <property type="term" value="F:metal ion binding"/>
    <property type="evidence" value="ECO:0007669"/>
    <property type="project" value="UniProtKB-UniRule"/>
</dbReference>
<organism evidence="7 8">
    <name type="scientific">Geofilum rubicundum JCM 15548</name>
    <dbReference type="NCBI Taxonomy" id="1236989"/>
    <lineage>
        <taxon>Bacteria</taxon>
        <taxon>Pseudomonadati</taxon>
        <taxon>Bacteroidota</taxon>
        <taxon>Bacteroidia</taxon>
        <taxon>Marinilabiliales</taxon>
        <taxon>Marinilabiliaceae</taxon>
        <taxon>Geofilum</taxon>
    </lineage>
</organism>
<dbReference type="NCBIfam" id="TIGR00486">
    <property type="entry name" value="YbgI_SA1388"/>
    <property type="match status" value="1"/>
</dbReference>
<dbReference type="STRING" id="1236989.JCM15548_237"/>